<evidence type="ECO:0000256" key="2">
    <source>
        <dbReference type="SAM" id="MobiDB-lite"/>
    </source>
</evidence>
<evidence type="ECO:0000256" key="1">
    <source>
        <dbReference type="SAM" id="Coils"/>
    </source>
</evidence>
<evidence type="ECO:0000313" key="4">
    <source>
        <dbReference type="Proteomes" id="UP000225277"/>
    </source>
</evidence>
<sequence length="421" mass="46631">MSDLFRWEDGGGLKHHCPICQTPLSHEKCRTQCLGVHVEWCRRYHTLFRKNWSSRCSACKTTDEQHEKRHREIAELIAKINKLKAEEDEAGAESSRSRTLLTASALNSVDGISNETTPRTTKKERKKLKKAAKAMGRDKVVTSADILFVANTLHPEGEQKDEDKDLEFAELTEDEDIKMNLKFNNSTCNTKTARYDFIKKDRGLDLEGSKIHVGTMLATFEVNTKANGQEGKLVAELTAAIRNDLVHYHDELRTTAKLRSAFWRWANARAYRELVGNGKDWDDHAPSSQERTDSVADQPALDNAAAIESDEEAKTNRNYSVDSGMDAASASTSLTVPSVVASPVGKPKVKTLSIVTPKAEDTVDDGGWKQVGSKVLKAPAVGKLKMIRNGGLHHFARTPKGTFGALADGWGGAFDEDRKPL</sequence>
<dbReference type="RefSeq" id="XP_023622390.1">
    <property type="nucleotide sequence ID" value="XM_023766622.1"/>
</dbReference>
<dbReference type="AlphaFoldDB" id="A0A2D3UZ86"/>
<dbReference type="Proteomes" id="UP000225277">
    <property type="component" value="Unassembled WGS sequence"/>
</dbReference>
<feature type="coiled-coil region" evidence="1">
    <location>
        <begin position="66"/>
        <end position="93"/>
    </location>
</feature>
<protein>
    <submittedName>
        <fullName evidence="3">Uncharacterized protein</fullName>
    </submittedName>
</protein>
<organism evidence="3 4">
    <name type="scientific">Ramularia collo-cygni</name>
    <dbReference type="NCBI Taxonomy" id="112498"/>
    <lineage>
        <taxon>Eukaryota</taxon>
        <taxon>Fungi</taxon>
        <taxon>Dikarya</taxon>
        <taxon>Ascomycota</taxon>
        <taxon>Pezizomycotina</taxon>
        <taxon>Dothideomycetes</taxon>
        <taxon>Dothideomycetidae</taxon>
        <taxon>Mycosphaerellales</taxon>
        <taxon>Mycosphaerellaceae</taxon>
        <taxon>Ramularia</taxon>
    </lineage>
</organism>
<name>A0A2D3UZ86_9PEZI</name>
<keyword evidence="4" id="KW-1185">Reference proteome</keyword>
<dbReference type="GeneID" id="35596614"/>
<feature type="region of interest" description="Disordered" evidence="2">
    <location>
        <begin position="278"/>
        <end position="298"/>
    </location>
</feature>
<dbReference type="EMBL" id="FJUY01000001">
    <property type="protein sequence ID" value="CZT15494.1"/>
    <property type="molecule type" value="Genomic_DNA"/>
</dbReference>
<keyword evidence="1" id="KW-0175">Coiled coil</keyword>
<accession>A0A2D3UZ86</accession>
<evidence type="ECO:0000313" key="3">
    <source>
        <dbReference type="EMBL" id="CZT15494.1"/>
    </source>
</evidence>
<gene>
    <name evidence="3" type="ORF">RCC_01347</name>
</gene>
<dbReference type="OrthoDB" id="3642840at2759"/>
<feature type="compositionally biased region" description="Basic and acidic residues" evidence="2">
    <location>
        <begin position="279"/>
        <end position="294"/>
    </location>
</feature>
<reference evidence="3 4" key="1">
    <citation type="submission" date="2016-03" db="EMBL/GenBank/DDBJ databases">
        <authorList>
            <person name="Ploux O."/>
        </authorList>
    </citation>
    <scope>NUCLEOTIDE SEQUENCE [LARGE SCALE GENOMIC DNA]</scope>
    <source>
        <strain evidence="3 4">URUG2</strain>
    </source>
</reference>
<proteinExistence type="predicted"/>